<evidence type="ECO:0000259" key="4">
    <source>
        <dbReference type="PROSITE" id="PS50013"/>
    </source>
</evidence>
<sequence>MSDAASMLAEWTTMLASIRQHLLRAQQCMKHQTEKKRSERSFQAGDFVYLRLQPYVQSSLAPRSHHKLCFKYFGPFKVLSKIGAVAYKLELPPTSSIHPVFHVSLLKPASSAVPAVSARLPDLDNNMQVPERVLQSRLHQRGTHSVKQLLIKWSGLDDELATWEDADAIMQRFPGASAWGHAGTQGGRDVSRPHPGDPLAAPRPKRKRVSNIKLSGPEWACVSCNEKPESA</sequence>
<reference evidence="5" key="1">
    <citation type="submission" date="2020-10" db="EMBL/GenBank/DDBJ databases">
        <authorList>
            <person name="Han B."/>
            <person name="Lu T."/>
            <person name="Zhao Q."/>
            <person name="Huang X."/>
            <person name="Zhao Y."/>
        </authorList>
    </citation>
    <scope>NUCLEOTIDE SEQUENCE</scope>
</reference>
<comment type="subcellular location">
    <subcellularLocation>
        <location evidence="1">Nucleus</location>
    </subcellularLocation>
</comment>
<feature type="region of interest" description="Disordered" evidence="3">
    <location>
        <begin position="177"/>
        <end position="212"/>
    </location>
</feature>
<dbReference type="AlphaFoldDB" id="A0A811RXA7"/>
<dbReference type="InterPro" id="IPR000953">
    <property type="entry name" value="Chromo/chromo_shadow_dom"/>
</dbReference>
<dbReference type="InterPro" id="IPR056924">
    <property type="entry name" value="SH3_Tf2-1"/>
</dbReference>
<feature type="domain" description="Chromo" evidence="4">
    <location>
        <begin position="128"/>
        <end position="169"/>
    </location>
</feature>
<dbReference type="PROSITE" id="PS00598">
    <property type="entry name" value="CHROMO_1"/>
    <property type="match status" value="1"/>
</dbReference>
<dbReference type="GO" id="GO:0005634">
    <property type="term" value="C:nucleus"/>
    <property type="evidence" value="ECO:0007669"/>
    <property type="project" value="UniProtKB-SubCell"/>
</dbReference>
<evidence type="ECO:0000313" key="5">
    <source>
        <dbReference type="EMBL" id="CAD6333504.1"/>
    </source>
</evidence>
<keyword evidence="6" id="KW-1185">Reference proteome</keyword>
<comment type="caution">
    <text evidence="5">The sequence shown here is derived from an EMBL/GenBank/DDBJ whole genome shotgun (WGS) entry which is preliminary data.</text>
</comment>
<evidence type="ECO:0000313" key="6">
    <source>
        <dbReference type="Proteomes" id="UP000604825"/>
    </source>
</evidence>
<dbReference type="InterPro" id="IPR016197">
    <property type="entry name" value="Chromo-like_dom_sf"/>
</dbReference>
<dbReference type="Proteomes" id="UP000604825">
    <property type="component" value="Unassembled WGS sequence"/>
</dbReference>
<dbReference type="Pfam" id="PF00385">
    <property type="entry name" value="Chromo"/>
    <property type="match status" value="1"/>
</dbReference>
<dbReference type="PANTHER" id="PTHR46148">
    <property type="entry name" value="CHROMO DOMAIN-CONTAINING PROTEIN"/>
    <property type="match status" value="1"/>
</dbReference>
<gene>
    <name evidence="5" type="ORF">NCGR_LOCUS57602</name>
</gene>
<dbReference type="Gene3D" id="2.40.50.40">
    <property type="match status" value="1"/>
</dbReference>
<dbReference type="InterPro" id="IPR023779">
    <property type="entry name" value="Chromodomain_CS"/>
</dbReference>
<accession>A0A811RXA7</accession>
<evidence type="ECO:0000256" key="1">
    <source>
        <dbReference type="ARBA" id="ARBA00004123"/>
    </source>
</evidence>
<evidence type="ECO:0000256" key="3">
    <source>
        <dbReference type="SAM" id="MobiDB-lite"/>
    </source>
</evidence>
<dbReference type="Pfam" id="PF24626">
    <property type="entry name" value="SH3_Tf2-1"/>
    <property type="match status" value="1"/>
</dbReference>
<dbReference type="EMBL" id="CAJGYO010000017">
    <property type="protein sequence ID" value="CAD6333504.1"/>
    <property type="molecule type" value="Genomic_DNA"/>
</dbReference>
<evidence type="ECO:0000256" key="2">
    <source>
        <dbReference type="ARBA" id="ARBA00023242"/>
    </source>
</evidence>
<proteinExistence type="predicted"/>
<keyword evidence="2" id="KW-0539">Nucleus</keyword>
<name>A0A811RXA7_9POAL</name>
<dbReference type="PANTHER" id="PTHR46148:SF52">
    <property type="entry name" value="OS04G0603800 PROTEIN"/>
    <property type="match status" value="1"/>
</dbReference>
<protein>
    <recommendedName>
        <fullName evidence="4">Chromo domain-containing protein</fullName>
    </recommendedName>
</protein>
<dbReference type="PROSITE" id="PS50013">
    <property type="entry name" value="CHROMO_2"/>
    <property type="match status" value="1"/>
</dbReference>
<organism evidence="5 6">
    <name type="scientific">Miscanthus lutarioriparius</name>
    <dbReference type="NCBI Taxonomy" id="422564"/>
    <lineage>
        <taxon>Eukaryota</taxon>
        <taxon>Viridiplantae</taxon>
        <taxon>Streptophyta</taxon>
        <taxon>Embryophyta</taxon>
        <taxon>Tracheophyta</taxon>
        <taxon>Spermatophyta</taxon>
        <taxon>Magnoliopsida</taxon>
        <taxon>Liliopsida</taxon>
        <taxon>Poales</taxon>
        <taxon>Poaceae</taxon>
        <taxon>PACMAD clade</taxon>
        <taxon>Panicoideae</taxon>
        <taxon>Andropogonodae</taxon>
        <taxon>Andropogoneae</taxon>
        <taxon>Saccharinae</taxon>
        <taxon>Miscanthus</taxon>
    </lineage>
</organism>
<dbReference type="OrthoDB" id="690736at2759"/>
<dbReference type="SUPFAM" id="SSF54160">
    <property type="entry name" value="Chromo domain-like"/>
    <property type="match status" value="1"/>
</dbReference>
<dbReference type="InterPro" id="IPR023780">
    <property type="entry name" value="Chromo_domain"/>
</dbReference>